<dbReference type="Proteomes" id="UP001139104">
    <property type="component" value="Unassembled WGS sequence"/>
</dbReference>
<proteinExistence type="predicted"/>
<dbReference type="RefSeq" id="WP_243068478.1">
    <property type="nucleotide sequence ID" value="NZ_JAIVFK010000001.1"/>
</dbReference>
<feature type="transmembrane region" description="Helical" evidence="1">
    <location>
        <begin position="30"/>
        <end position="47"/>
    </location>
</feature>
<dbReference type="EMBL" id="JAIVFP010000001">
    <property type="protein sequence ID" value="MCI4684587.1"/>
    <property type="molecule type" value="Genomic_DNA"/>
</dbReference>
<evidence type="ECO:0000313" key="3">
    <source>
        <dbReference type="Proteomes" id="UP001139104"/>
    </source>
</evidence>
<gene>
    <name evidence="2" type="ORF">K2U94_17740</name>
</gene>
<keyword evidence="1" id="KW-0812">Transmembrane</keyword>
<reference evidence="2" key="1">
    <citation type="journal article" date="2022" name="ISME J.">
        <title>Identification of active gaseous-alkane degraders at natural gas seeps.</title>
        <authorList>
            <person name="Farhan Ul Haque M."/>
            <person name="Hernandez M."/>
            <person name="Crombie A.T."/>
            <person name="Murrell J.C."/>
        </authorList>
    </citation>
    <scope>NUCLEOTIDE SEQUENCE</scope>
    <source>
        <strain evidence="2">PC2</strain>
    </source>
</reference>
<dbReference type="InterPro" id="IPR021738">
    <property type="entry name" value="DUF3309"/>
</dbReference>
<evidence type="ECO:0000256" key="1">
    <source>
        <dbReference type="SAM" id="Phobius"/>
    </source>
</evidence>
<keyword evidence="3" id="KW-1185">Reference proteome</keyword>
<accession>A0ABS9ZBN0</accession>
<name>A0ABS9ZBN0_9HYPH</name>
<dbReference type="Pfam" id="PF11752">
    <property type="entry name" value="DUF3309"/>
    <property type="match status" value="1"/>
</dbReference>
<keyword evidence="1" id="KW-0472">Membrane</keyword>
<evidence type="ECO:0000313" key="2">
    <source>
        <dbReference type="EMBL" id="MCI4684587.1"/>
    </source>
</evidence>
<organism evidence="2 3">
    <name type="scientific">Candidatus Rhodoblastus alkanivorans</name>
    <dbReference type="NCBI Taxonomy" id="2954117"/>
    <lineage>
        <taxon>Bacteria</taxon>
        <taxon>Pseudomonadati</taxon>
        <taxon>Pseudomonadota</taxon>
        <taxon>Alphaproteobacteria</taxon>
        <taxon>Hyphomicrobiales</taxon>
        <taxon>Rhodoblastaceae</taxon>
        <taxon>Rhodoblastus</taxon>
    </lineage>
</organism>
<sequence>MSPADILIAILIVCFFASLPTWPHASQWGYYPSLFFAALILAATLFTQMTT</sequence>
<keyword evidence="1" id="KW-1133">Transmembrane helix</keyword>
<protein>
    <submittedName>
        <fullName evidence="2">DUF3309 domain-containing protein</fullName>
    </submittedName>
</protein>
<comment type="caution">
    <text evidence="2">The sequence shown here is derived from an EMBL/GenBank/DDBJ whole genome shotgun (WGS) entry which is preliminary data.</text>
</comment>